<dbReference type="InterPro" id="IPR001005">
    <property type="entry name" value="SANT/Myb"/>
</dbReference>
<organism evidence="3 4">
    <name type="scientific">Brassica oleracea var. oleracea</name>
    <dbReference type="NCBI Taxonomy" id="109376"/>
    <lineage>
        <taxon>Eukaryota</taxon>
        <taxon>Viridiplantae</taxon>
        <taxon>Streptophyta</taxon>
        <taxon>Embryophyta</taxon>
        <taxon>Tracheophyta</taxon>
        <taxon>Spermatophyta</taxon>
        <taxon>Magnoliopsida</taxon>
        <taxon>eudicotyledons</taxon>
        <taxon>Gunneridae</taxon>
        <taxon>Pentapetalae</taxon>
        <taxon>rosids</taxon>
        <taxon>malvids</taxon>
        <taxon>Brassicales</taxon>
        <taxon>Brassicaceae</taxon>
        <taxon>Brassiceae</taxon>
        <taxon>Brassica</taxon>
    </lineage>
</organism>
<reference evidence="3" key="2">
    <citation type="submission" date="2015-03" db="UniProtKB">
        <authorList>
            <consortium name="EnsemblPlants"/>
        </authorList>
    </citation>
    <scope>IDENTIFICATION</scope>
</reference>
<evidence type="ECO:0000256" key="1">
    <source>
        <dbReference type="SAM" id="MobiDB-lite"/>
    </source>
</evidence>
<dbReference type="Pfam" id="PF04827">
    <property type="entry name" value="Plant_tran"/>
    <property type="match status" value="1"/>
</dbReference>
<dbReference type="EnsemblPlants" id="Bo6g086640.1">
    <property type="protein sequence ID" value="Bo6g086640.1"/>
    <property type="gene ID" value="Bo6g086640"/>
</dbReference>
<feature type="region of interest" description="Disordered" evidence="1">
    <location>
        <begin position="182"/>
        <end position="235"/>
    </location>
</feature>
<dbReference type="PANTHER" id="PTHR45023">
    <property type="match status" value="1"/>
</dbReference>
<feature type="region of interest" description="Disordered" evidence="1">
    <location>
        <begin position="36"/>
        <end position="56"/>
    </location>
</feature>
<reference evidence="3 4" key="1">
    <citation type="journal article" date="2014" name="Genome Biol.">
        <title>Transcriptome and methylome profiling reveals relics of genome dominance in the mesopolyploid Brassica oleracea.</title>
        <authorList>
            <person name="Parkin I.A."/>
            <person name="Koh C."/>
            <person name="Tang H."/>
            <person name="Robinson S.J."/>
            <person name="Kagale S."/>
            <person name="Clarke W.E."/>
            <person name="Town C.D."/>
            <person name="Nixon J."/>
            <person name="Krishnakumar V."/>
            <person name="Bidwell S.L."/>
            <person name="Denoeud F."/>
            <person name="Belcram H."/>
            <person name="Links M.G."/>
            <person name="Just J."/>
            <person name="Clarke C."/>
            <person name="Bender T."/>
            <person name="Huebert T."/>
            <person name="Mason A.S."/>
            <person name="Pires J.C."/>
            <person name="Barker G."/>
            <person name="Moore J."/>
            <person name="Walley P.G."/>
            <person name="Manoli S."/>
            <person name="Batley J."/>
            <person name="Edwards D."/>
            <person name="Nelson M.N."/>
            <person name="Wang X."/>
            <person name="Paterson A.H."/>
            <person name="King G."/>
            <person name="Bancroft I."/>
            <person name="Chalhoub B."/>
            <person name="Sharpe A.G."/>
        </authorList>
    </citation>
    <scope>NUCLEOTIDE SEQUENCE</scope>
    <source>
        <strain evidence="3 4">cv. TO1000</strain>
    </source>
</reference>
<proteinExistence type="predicted"/>
<dbReference type="PANTHER" id="PTHR45023:SF4">
    <property type="entry name" value="GLYCINE-RICH PROTEIN-RELATED"/>
    <property type="match status" value="1"/>
</dbReference>
<feature type="domain" description="Myb-like" evidence="2">
    <location>
        <begin position="49"/>
        <end position="120"/>
    </location>
</feature>
<dbReference type="Proteomes" id="UP000032141">
    <property type="component" value="Chromosome C6"/>
</dbReference>
<accession>A0A0D3CWK1</accession>
<dbReference type="AlphaFoldDB" id="A0A0D3CWK1"/>
<name>A0A0D3CWK1_BRAOL</name>
<dbReference type="Pfam" id="PF14303">
    <property type="entry name" value="NAM-associated"/>
    <property type="match status" value="1"/>
</dbReference>
<dbReference type="Gramene" id="Bo6g086640.1">
    <property type="protein sequence ID" value="Bo6g086640.1"/>
    <property type="gene ID" value="Bo6g086640"/>
</dbReference>
<keyword evidence="4" id="KW-1185">Reference proteome</keyword>
<dbReference type="PROSITE" id="PS50090">
    <property type="entry name" value="MYB_LIKE"/>
    <property type="match status" value="1"/>
</dbReference>
<dbReference type="HOGENOM" id="CLU_012390_5_2_1"/>
<evidence type="ECO:0000313" key="4">
    <source>
        <dbReference type="Proteomes" id="UP000032141"/>
    </source>
</evidence>
<evidence type="ECO:0000259" key="2">
    <source>
        <dbReference type="PROSITE" id="PS50090"/>
    </source>
</evidence>
<feature type="compositionally biased region" description="Polar residues" evidence="1">
    <location>
        <begin position="36"/>
        <end position="48"/>
    </location>
</feature>
<protein>
    <recommendedName>
        <fullName evidence="2">Myb-like domain-containing protein</fullName>
    </recommendedName>
</protein>
<dbReference type="InterPro" id="IPR006912">
    <property type="entry name" value="Harbinger_derived_prot"/>
</dbReference>
<feature type="compositionally biased region" description="Basic and acidic residues" evidence="1">
    <location>
        <begin position="226"/>
        <end position="235"/>
    </location>
</feature>
<evidence type="ECO:0000313" key="3">
    <source>
        <dbReference type="EnsemblPlants" id="Bo6g086640.1"/>
    </source>
</evidence>
<sequence>MDSNPFLNLNFVDLHQSQQASGIGLESSPIPLFGTQATKDSNFEQDSPLQRKERRSWSQTDDEVLISAWLNTSKDAVVGTEQKSGAFWKRVADYFAASPKHAGLEKREPLNCKNRWHKINDLVSKFCGAYEAAARQKTSGQNENDILKQAHLIFLNNYKKNFTLEHAWKELRHDQKWCDLSTQRTSKKRKGEDGAQSSTSRATEGVAGETVDRPPGVKAAKRSGKKPMEEGKGREEFERVWSYKQEDLSRREKLSKIGLLDRLLARTEPLPDYEETLKKKLINELSNGSGIIRDEEALLCLCHGRRSFGILVSSRVFCTLVSNGSGIIRDEEALLCLCHGRRSFGILVPSRMNKPLFMHIVDRLSTEVDFFRQKTDGIGRLGLSALQKCTAAIRILSYGTAVDTVEEYLWLGETTSRSCLENFVEGIIQLFGDEYLRRPTPADLRGFPGMIGSIDCMHWEWNVLLESCKLVEDEREGYTQFNISDFQQAEDNGSSHVDLNYSTDIPSNIANMMGVRTRIRDRQMHEQLKADLVEHLWSKFGRDEDNN</sequence>
<dbReference type="InterPro" id="IPR029466">
    <property type="entry name" value="NAM-associated_C"/>
</dbReference>